<sequence length="146" mass="16454">MAANKHTQPFATWEMIHGKLPWERAFARETRTLEANGNEPTSGDLDRIVEVSTVSPRPDRRTRLRQCRWSTNIPGRYPLTLCSSTGRYCACYAHIDMQFPSFAKDSVIIGGYANLNLLETTQGPVAFSDRGVVKIHFAQLVQRTAL</sequence>
<dbReference type="EMBL" id="MDYP01000015">
    <property type="protein sequence ID" value="OQE07083.1"/>
    <property type="molecule type" value="Genomic_DNA"/>
</dbReference>
<name>A0A1V6S082_9EURO</name>
<feature type="region of interest" description="Disordered" evidence="1">
    <location>
        <begin position="33"/>
        <end position="52"/>
    </location>
</feature>
<gene>
    <name evidence="2" type="ORF">PENVUL_c015G00125</name>
</gene>
<dbReference type="AlphaFoldDB" id="A0A1V6S082"/>
<organism evidence="2 3">
    <name type="scientific">Penicillium vulpinum</name>
    <dbReference type="NCBI Taxonomy" id="29845"/>
    <lineage>
        <taxon>Eukaryota</taxon>
        <taxon>Fungi</taxon>
        <taxon>Dikarya</taxon>
        <taxon>Ascomycota</taxon>
        <taxon>Pezizomycotina</taxon>
        <taxon>Eurotiomycetes</taxon>
        <taxon>Eurotiomycetidae</taxon>
        <taxon>Eurotiales</taxon>
        <taxon>Aspergillaceae</taxon>
        <taxon>Penicillium</taxon>
    </lineage>
</organism>
<evidence type="ECO:0000313" key="2">
    <source>
        <dbReference type="EMBL" id="OQE07083.1"/>
    </source>
</evidence>
<proteinExistence type="predicted"/>
<dbReference type="STRING" id="29845.A0A1V6S082"/>
<evidence type="ECO:0000256" key="1">
    <source>
        <dbReference type="SAM" id="MobiDB-lite"/>
    </source>
</evidence>
<reference evidence="3" key="1">
    <citation type="journal article" date="2017" name="Nat. Microbiol.">
        <title>Global analysis of biosynthetic gene clusters reveals vast potential of secondary metabolite production in Penicillium species.</title>
        <authorList>
            <person name="Nielsen J.C."/>
            <person name="Grijseels S."/>
            <person name="Prigent S."/>
            <person name="Ji B."/>
            <person name="Dainat J."/>
            <person name="Nielsen K.F."/>
            <person name="Frisvad J.C."/>
            <person name="Workman M."/>
            <person name="Nielsen J."/>
        </authorList>
    </citation>
    <scope>NUCLEOTIDE SEQUENCE [LARGE SCALE GENOMIC DNA]</scope>
    <source>
        <strain evidence="3">IBT 29486</strain>
    </source>
</reference>
<dbReference type="Proteomes" id="UP000191518">
    <property type="component" value="Unassembled WGS sequence"/>
</dbReference>
<comment type="caution">
    <text evidence="2">The sequence shown here is derived from an EMBL/GenBank/DDBJ whole genome shotgun (WGS) entry which is preliminary data.</text>
</comment>
<protein>
    <submittedName>
        <fullName evidence="2">Uncharacterized protein</fullName>
    </submittedName>
</protein>
<keyword evidence="3" id="KW-1185">Reference proteome</keyword>
<evidence type="ECO:0000313" key="3">
    <source>
        <dbReference type="Proteomes" id="UP000191518"/>
    </source>
</evidence>
<accession>A0A1V6S082</accession>